<sequence>MMSGHIYPSSIKSMAPPKFPYVNPRATATENELKWEIGNTLDNLKEGEELQKPNDRFITGKGRVQRNVARQKEKVWSQKQAKQGNQIDTNNMFAALNDQEEAQEQLEKRTTILHDESHSSEEQLMEMKNNAEKGSEEEKQSAEEK</sequence>
<feature type="compositionally biased region" description="Basic and acidic residues" evidence="1">
    <location>
        <begin position="129"/>
        <end position="145"/>
    </location>
</feature>
<evidence type="ECO:0000313" key="3">
    <source>
        <dbReference type="Proteomes" id="UP000823775"/>
    </source>
</evidence>
<feature type="region of interest" description="Disordered" evidence="1">
    <location>
        <begin position="68"/>
        <end position="88"/>
    </location>
</feature>
<reference evidence="2 3" key="1">
    <citation type="journal article" date="2021" name="BMC Genomics">
        <title>Datura genome reveals duplications of psychoactive alkaloid biosynthetic genes and high mutation rate following tissue culture.</title>
        <authorList>
            <person name="Rajewski A."/>
            <person name="Carter-House D."/>
            <person name="Stajich J."/>
            <person name="Litt A."/>
        </authorList>
    </citation>
    <scope>NUCLEOTIDE SEQUENCE [LARGE SCALE GENOMIC DNA]</scope>
    <source>
        <strain evidence="2">AR-01</strain>
    </source>
</reference>
<organism evidence="2 3">
    <name type="scientific">Datura stramonium</name>
    <name type="common">Jimsonweed</name>
    <name type="synonym">Common thornapple</name>
    <dbReference type="NCBI Taxonomy" id="4076"/>
    <lineage>
        <taxon>Eukaryota</taxon>
        <taxon>Viridiplantae</taxon>
        <taxon>Streptophyta</taxon>
        <taxon>Embryophyta</taxon>
        <taxon>Tracheophyta</taxon>
        <taxon>Spermatophyta</taxon>
        <taxon>Magnoliopsida</taxon>
        <taxon>eudicotyledons</taxon>
        <taxon>Gunneridae</taxon>
        <taxon>Pentapetalae</taxon>
        <taxon>asterids</taxon>
        <taxon>lamiids</taxon>
        <taxon>Solanales</taxon>
        <taxon>Solanaceae</taxon>
        <taxon>Solanoideae</taxon>
        <taxon>Datureae</taxon>
        <taxon>Datura</taxon>
    </lineage>
</organism>
<gene>
    <name evidence="2" type="ORF">HAX54_015305</name>
</gene>
<evidence type="ECO:0000313" key="2">
    <source>
        <dbReference type="EMBL" id="MCD7473436.1"/>
    </source>
</evidence>
<proteinExistence type="predicted"/>
<comment type="caution">
    <text evidence="2">The sequence shown here is derived from an EMBL/GenBank/DDBJ whole genome shotgun (WGS) entry which is preliminary data.</text>
</comment>
<feature type="compositionally biased region" description="Basic and acidic residues" evidence="1">
    <location>
        <begin position="105"/>
        <end position="121"/>
    </location>
</feature>
<keyword evidence="3" id="KW-1185">Reference proteome</keyword>
<evidence type="ECO:0000256" key="1">
    <source>
        <dbReference type="SAM" id="MobiDB-lite"/>
    </source>
</evidence>
<feature type="compositionally biased region" description="Polar residues" evidence="1">
    <location>
        <begin position="77"/>
        <end position="88"/>
    </location>
</feature>
<dbReference type="Proteomes" id="UP000823775">
    <property type="component" value="Unassembled WGS sequence"/>
</dbReference>
<name>A0ABS8TRM4_DATST</name>
<protein>
    <submittedName>
        <fullName evidence="2">Uncharacterized protein</fullName>
    </submittedName>
</protein>
<feature type="region of interest" description="Disordered" evidence="1">
    <location>
        <begin position="101"/>
        <end position="145"/>
    </location>
</feature>
<dbReference type="EMBL" id="JACEIK010001972">
    <property type="protein sequence ID" value="MCD7473436.1"/>
    <property type="molecule type" value="Genomic_DNA"/>
</dbReference>
<accession>A0ABS8TRM4</accession>